<name>A0A9D4BZ94_DREPO</name>
<dbReference type="InterPro" id="IPR007889">
    <property type="entry name" value="HTH_Psq"/>
</dbReference>
<reference evidence="2" key="2">
    <citation type="submission" date="2020-11" db="EMBL/GenBank/DDBJ databases">
        <authorList>
            <person name="McCartney M.A."/>
            <person name="Auch B."/>
            <person name="Kono T."/>
            <person name="Mallez S."/>
            <person name="Becker A."/>
            <person name="Gohl D.M."/>
            <person name="Silverstein K.A.T."/>
            <person name="Koren S."/>
            <person name="Bechman K.B."/>
            <person name="Herman A."/>
            <person name="Abrahante J.E."/>
            <person name="Garbe J."/>
        </authorList>
    </citation>
    <scope>NUCLEOTIDE SEQUENCE</scope>
    <source>
        <strain evidence="2">Duluth1</strain>
        <tissue evidence="2">Whole animal</tissue>
    </source>
</reference>
<reference evidence="2" key="1">
    <citation type="journal article" date="2019" name="bioRxiv">
        <title>The Genome of the Zebra Mussel, Dreissena polymorpha: A Resource for Invasive Species Research.</title>
        <authorList>
            <person name="McCartney M.A."/>
            <person name="Auch B."/>
            <person name="Kono T."/>
            <person name="Mallez S."/>
            <person name="Zhang Y."/>
            <person name="Obille A."/>
            <person name="Becker A."/>
            <person name="Abrahante J.E."/>
            <person name="Garbe J."/>
            <person name="Badalamenti J.P."/>
            <person name="Herman A."/>
            <person name="Mangelson H."/>
            <person name="Liachko I."/>
            <person name="Sullivan S."/>
            <person name="Sone E.D."/>
            <person name="Koren S."/>
            <person name="Silverstein K.A.T."/>
            <person name="Beckman K.B."/>
            <person name="Gohl D.M."/>
        </authorList>
    </citation>
    <scope>NUCLEOTIDE SEQUENCE</scope>
    <source>
        <strain evidence="2">Duluth1</strain>
        <tissue evidence="2">Whole animal</tissue>
    </source>
</reference>
<dbReference type="EMBL" id="JAIWYP010000014">
    <property type="protein sequence ID" value="KAH3713686.1"/>
    <property type="molecule type" value="Genomic_DNA"/>
</dbReference>
<dbReference type="Pfam" id="PF05225">
    <property type="entry name" value="HTH_psq"/>
    <property type="match status" value="1"/>
</dbReference>
<gene>
    <name evidence="2" type="ORF">DPMN_073483</name>
</gene>
<dbReference type="AlphaFoldDB" id="A0A9D4BZ94"/>
<evidence type="ECO:0000259" key="1">
    <source>
        <dbReference type="Pfam" id="PF05225"/>
    </source>
</evidence>
<keyword evidence="3" id="KW-1185">Reference proteome</keyword>
<dbReference type="GO" id="GO:0003677">
    <property type="term" value="F:DNA binding"/>
    <property type="evidence" value="ECO:0007669"/>
    <property type="project" value="InterPro"/>
</dbReference>
<proteinExistence type="predicted"/>
<feature type="domain" description="HTH psq-type" evidence="1">
    <location>
        <begin position="10"/>
        <end position="40"/>
    </location>
</feature>
<organism evidence="2 3">
    <name type="scientific">Dreissena polymorpha</name>
    <name type="common">Zebra mussel</name>
    <name type="synonym">Mytilus polymorpha</name>
    <dbReference type="NCBI Taxonomy" id="45954"/>
    <lineage>
        <taxon>Eukaryota</taxon>
        <taxon>Metazoa</taxon>
        <taxon>Spiralia</taxon>
        <taxon>Lophotrochozoa</taxon>
        <taxon>Mollusca</taxon>
        <taxon>Bivalvia</taxon>
        <taxon>Autobranchia</taxon>
        <taxon>Heteroconchia</taxon>
        <taxon>Euheterodonta</taxon>
        <taxon>Imparidentia</taxon>
        <taxon>Neoheterodontei</taxon>
        <taxon>Myida</taxon>
        <taxon>Dreissenoidea</taxon>
        <taxon>Dreissenidae</taxon>
        <taxon>Dreissena</taxon>
    </lineage>
</organism>
<accession>A0A9D4BZ94</accession>
<evidence type="ECO:0000313" key="2">
    <source>
        <dbReference type="EMBL" id="KAH3713686.1"/>
    </source>
</evidence>
<dbReference type="SUPFAM" id="SSF46689">
    <property type="entry name" value="Homeodomain-like"/>
    <property type="match status" value="1"/>
</dbReference>
<evidence type="ECO:0000313" key="3">
    <source>
        <dbReference type="Proteomes" id="UP000828390"/>
    </source>
</evidence>
<dbReference type="InterPro" id="IPR009057">
    <property type="entry name" value="Homeodomain-like_sf"/>
</dbReference>
<sequence>MVNMTLVSLLKAYGAVKNKDMSVYRAARLYGIPESTLRDRTLGLQPVPCSSEPLPKPGPQNLVSVTEEEQFVFHVTATPGVYVSVKPLIMPLDKKIK</sequence>
<protein>
    <recommendedName>
        <fullName evidence="1">HTH psq-type domain-containing protein</fullName>
    </recommendedName>
</protein>
<comment type="caution">
    <text evidence="2">The sequence shown here is derived from an EMBL/GenBank/DDBJ whole genome shotgun (WGS) entry which is preliminary data.</text>
</comment>
<dbReference type="Proteomes" id="UP000828390">
    <property type="component" value="Unassembled WGS sequence"/>
</dbReference>
<dbReference type="Gene3D" id="1.10.10.60">
    <property type="entry name" value="Homeodomain-like"/>
    <property type="match status" value="1"/>
</dbReference>